<dbReference type="PANTHER" id="PTHR42928:SF5">
    <property type="entry name" value="BLR1237 PROTEIN"/>
    <property type="match status" value="1"/>
</dbReference>
<evidence type="ECO:0000256" key="2">
    <source>
        <dbReference type="SAM" id="SignalP"/>
    </source>
</evidence>
<proteinExistence type="inferred from homology"/>
<dbReference type="Pfam" id="PF03401">
    <property type="entry name" value="TctC"/>
    <property type="match status" value="1"/>
</dbReference>
<accession>A0A9X1IAB8</accession>
<dbReference type="SUPFAM" id="SSF53850">
    <property type="entry name" value="Periplasmic binding protein-like II"/>
    <property type="match status" value="1"/>
</dbReference>
<reference evidence="3" key="1">
    <citation type="submission" date="2021-10" db="EMBL/GenBank/DDBJ databases">
        <title>Roseicella aerolatum sp. nov., isolated from aerosols of e-waste dismantling site.</title>
        <authorList>
            <person name="Qin T."/>
        </authorList>
    </citation>
    <scope>NUCLEOTIDE SEQUENCE</scope>
    <source>
        <strain evidence="3">GB24</strain>
    </source>
</reference>
<feature type="signal peptide" evidence="2">
    <location>
        <begin position="1"/>
        <end position="24"/>
    </location>
</feature>
<feature type="chain" id="PRO_5040890724" evidence="2">
    <location>
        <begin position="25"/>
        <end position="333"/>
    </location>
</feature>
<dbReference type="EMBL" id="JAJAQI010000004">
    <property type="protein sequence ID" value="MCB4820857.1"/>
    <property type="molecule type" value="Genomic_DNA"/>
</dbReference>
<comment type="similarity">
    <text evidence="1">Belongs to the UPF0065 (bug) family.</text>
</comment>
<dbReference type="InterPro" id="IPR042100">
    <property type="entry name" value="Bug_dom1"/>
</dbReference>
<dbReference type="CDD" id="cd13578">
    <property type="entry name" value="PBP2_Bug27"/>
    <property type="match status" value="1"/>
</dbReference>
<sequence length="333" mass="35462">MTGMGITRRLALGGLLAAPALARAQGTHQGTHQGTDWPNRPVRFVVPYPPGGPTDILGRVVATRLAEDLKQPMVVENRPGASGVIGSEVIARAAPDGQSFLMNASIHVIIPHLNRNMPFDALADFTPVTNMARVPLVAVVNPQLPVRSIPELIAHLKANPGRVSYASSGNASALHLAGEMFKLMTGTEMVHVPYRGAGPAVQDLIAGNVQLMFDSIPSSAAAVRSGLLRPLAVTTAQRVGAYPDLPTIAEAGVPGFDIATWYAIWAPPRTPMPIVHRLQQAVTAAVAAPEVRERLATLGADPVADSPEDFTLFCAREYERWGKLVRDARLTLD</sequence>
<keyword evidence="4" id="KW-1185">Reference proteome</keyword>
<evidence type="ECO:0000313" key="3">
    <source>
        <dbReference type="EMBL" id="MCB4820857.1"/>
    </source>
</evidence>
<dbReference type="InterPro" id="IPR005064">
    <property type="entry name" value="BUG"/>
</dbReference>
<protein>
    <submittedName>
        <fullName evidence="3">Tripartite tricarboxylate transporter substrate binding protein</fullName>
    </submittedName>
</protein>
<dbReference type="PANTHER" id="PTHR42928">
    <property type="entry name" value="TRICARBOXYLATE-BINDING PROTEIN"/>
    <property type="match status" value="1"/>
</dbReference>
<dbReference type="Proteomes" id="UP001139311">
    <property type="component" value="Unassembled WGS sequence"/>
</dbReference>
<dbReference type="Gene3D" id="3.40.190.150">
    <property type="entry name" value="Bordetella uptake gene, domain 1"/>
    <property type="match status" value="1"/>
</dbReference>
<evidence type="ECO:0000313" key="4">
    <source>
        <dbReference type="Proteomes" id="UP001139311"/>
    </source>
</evidence>
<dbReference type="AlphaFoldDB" id="A0A9X1IAB8"/>
<keyword evidence="2" id="KW-0732">Signal</keyword>
<dbReference type="RefSeq" id="WP_226604709.1">
    <property type="nucleotide sequence ID" value="NZ_JAJAQI010000004.1"/>
</dbReference>
<organism evidence="3 4">
    <name type="scientific">Roseicella aerolata</name>
    <dbReference type="NCBI Taxonomy" id="2883479"/>
    <lineage>
        <taxon>Bacteria</taxon>
        <taxon>Pseudomonadati</taxon>
        <taxon>Pseudomonadota</taxon>
        <taxon>Alphaproteobacteria</taxon>
        <taxon>Acetobacterales</taxon>
        <taxon>Roseomonadaceae</taxon>
        <taxon>Roseicella</taxon>
    </lineage>
</organism>
<name>A0A9X1IAB8_9PROT</name>
<dbReference type="Gene3D" id="3.40.190.10">
    <property type="entry name" value="Periplasmic binding protein-like II"/>
    <property type="match status" value="1"/>
</dbReference>
<dbReference type="PIRSF" id="PIRSF017082">
    <property type="entry name" value="YflP"/>
    <property type="match status" value="1"/>
</dbReference>
<comment type="caution">
    <text evidence="3">The sequence shown here is derived from an EMBL/GenBank/DDBJ whole genome shotgun (WGS) entry which is preliminary data.</text>
</comment>
<gene>
    <name evidence="3" type="ORF">LHA35_03825</name>
</gene>
<evidence type="ECO:0000256" key="1">
    <source>
        <dbReference type="ARBA" id="ARBA00006987"/>
    </source>
</evidence>